<feature type="repeat" description="WD" evidence="3">
    <location>
        <begin position="11"/>
        <end position="53"/>
    </location>
</feature>
<keyword evidence="2" id="KW-0677">Repeat</keyword>
<dbReference type="PROSITE" id="PS50082">
    <property type="entry name" value="WD_REPEATS_2"/>
    <property type="match status" value="1"/>
</dbReference>
<dbReference type="Gene3D" id="2.130.10.10">
    <property type="entry name" value="YVTN repeat-like/Quinoprotein amine dehydrogenase"/>
    <property type="match status" value="2"/>
</dbReference>
<evidence type="ECO:0000313" key="5">
    <source>
        <dbReference type="Proteomes" id="UP001177744"/>
    </source>
</evidence>
<evidence type="ECO:0000256" key="1">
    <source>
        <dbReference type="ARBA" id="ARBA00022574"/>
    </source>
</evidence>
<protein>
    <submittedName>
        <fullName evidence="4">Uncharacterized protein</fullName>
    </submittedName>
</protein>
<name>A0AA40LEH8_CNENI</name>
<evidence type="ECO:0000256" key="2">
    <source>
        <dbReference type="ARBA" id="ARBA00022737"/>
    </source>
</evidence>
<dbReference type="InterPro" id="IPR051179">
    <property type="entry name" value="WD_repeat_multifunction"/>
</dbReference>
<dbReference type="InterPro" id="IPR001680">
    <property type="entry name" value="WD40_rpt"/>
</dbReference>
<dbReference type="InterPro" id="IPR015943">
    <property type="entry name" value="WD40/YVTN_repeat-like_dom_sf"/>
</dbReference>
<organism evidence="4 5">
    <name type="scientific">Cnephaeus nilssonii</name>
    <name type="common">Northern bat</name>
    <name type="synonym">Eptesicus nilssonii</name>
    <dbReference type="NCBI Taxonomy" id="3371016"/>
    <lineage>
        <taxon>Eukaryota</taxon>
        <taxon>Metazoa</taxon>
        <taxon>Chordata</taxon>
        <taxon>Craniata</taxon>
        <taxon>Vertebrata</taxon>
        <taxon>Euteleostomi</taxon>
        <taxon>Mammalia</taxon>
        <taxon>Eutheria</taxon>
        <taxon>Laurasiatheria</taxon>
        <taxon>Chiroptera</taxon>
        <taxon>Yangochiroptera</taxon>
        <taxon>Vespertilionidae</taxon>
        <taxon>Cnephaeus</taxon>
    </lineage>
</organism>
<keyword evidence="5" id="KW-1185">Reference proteome</keyword>
<dbReference type="PANTHER" id="PTHR19857:SF8">
    <property type="entry name" value="ANGIO-ASSOCIATED MIGRATORY CELL PROTEIN"/>
    <property type="match status" value="1"/>
</dbReference>
<gene>
    <name evidence="4" type="ORF">QTO34_009958</name>
</gene>
<evidence type="ECO:0000313" key="4">
    <source>
        <dbReference type="EMBL" id="KAK1329775.1"/>
    </source>
</evidence>
<dbReference type="AlphaFoldDB" id="A0AA40LEH8"/>
<accession>A0AA40LEH8</accession>
<dbReference type="SMART" id="SM00320">
    <property type="entry name" value="WD40"/>
    <property type="match status" value="2"/>
</dbReference>
<dbReference type="SUPFAM" id="SSF50998">
    <property type="entry name" value="Quinoprotein alcohol dehydrogenase-like"/>
    <property type="match status" value="1"/>
</dbReference>
<dbReference type="InterPro" id="IPR011047">
    <property type="entry name" value="Quinoprotein_ADH-like_sf"/>
</dbReference>
<sequence>MEGPDDSEVTYALHAASVFCVSLDPKANTLAVTGGEDDKAFVWRLTVGDLDGTLAIYDLSTQTLRHQCQHQAGIVRLWDARTGCLLTDYRGHTAEILDFALSKHASLVVTTSGDHKAKVFCVQRPDR</sequence>
<reference evidence="4" key="1">
    <citation type="submission" date="2023-06" db="EMBL/GenBank/DDBJ databases">
        <title>Reference genome for the Northern bat (Eptesicus nilssonii), a most northern bat species.</title>
        <authorList>
            <person name="Laine V.N."/>
            <person name="Pulliainen A.T."/>
            <person name="Lilley T.M."/>
        </authorList>
    </citation>
    <scope>NUCLEOTIDE SEQUENCE</scope>
    <source>
        <strain evidence="4">BLF_Eptnil</strain>
        <tissue evidence="4">Kidney</tissue>
    </source>
</reference>
<keyword evidence="1 3" id="KW-0853">WD repeat</keyword>
<evidence type="ECO:0000256" key="3">
    <source>
        <dbReference type="PROSITE-ProRule" id="PRU00221"/>
    </source>
</evidence>
<dbReference type="GO" id="GO:0005829">
    <property type="term" value="C:cytosol"/>
    <property type="evidence" value="ECO:0007669"/>
    <property type="project" value="TreeGrafter"/>
</dbReference>
<dbReference type="Pfam" id="PF00400">
    <property type="entry name" value="WD40"/>
    <property type="match status" value="2"/>
</dbReference>
<dbReference type="EMBL" id="JAULJE010000021">
    <property type="protein sequence ID" value="KAK1329775.1"/>
    <property type="molecule type" value="Genomic_DNA"/>
</dbReference>
<comment type="caution">
    <text evidence="4">The sequence shown here is derived from an EMBL/GenBank/DDBJ whole genome shotgun (WGS) entry which is preliminary data.</text>
</comment>
<dbReference type="PANTHER" id="PTHR19857">
    <property type="entry name" value="MITOCHONDRIAL DIVISION PROTEIN 1-RELATED"/>
    <property type="match status" value="1"/>
</dbReference>
<proteinExistence type="predicted"/>
<dbReference type="Proteomes" id="UP001177744">
    <property type="component" value="Unassembled WGS sequence"/>
</dbReference>